<dbReference type="SUPFAM" id="SSF48179">
    <property type="entry name" value="6-phosphogluconate dehydrogenase C-terminal domain-like"/>
    <property type="match status" value="1"/>
</dbReference>
<dbReference type="UniPathway" id="UPA00115">
    <property type="reaction ID" value="UER00410"/>
</dbReference>
<dbReference type="FunFam" id="1.20.5.320:FF:000002">
    <property type="entry name" value="6-phosphogluconate dehydrogenase, decarboxylating"/>
    <property type="match status" value="1"/>
</dbReference>
<accession>A0A0U1M584</accession>
<dbReference type="Pfam" id="PF00393">
    <property type="entry name" value="6PGD"/>
    <property type="match status" value="1"/>
</dbReference>
<dbReference type="Gene3D" id="1.10.1040.10">
    <property type="entry name" value="N-(1-d-carboxylethyl)-l-norvaline Dehydrogenase, domain 2"/>
    <property type="match status" value="1"/>
</dbReference>
<evidence type="ECO:0000313" key="13">
    <source>
        <dbReference type="EMBL" id="CRG90707.1"/>
    </source>
</evidence>
<keyword evidence="14" id="KW-1185">Reference proteome</keyword>
<evidence type="ECO:0000313" key="14">
    <source>
        <dbReference type="Proteomes" id="UP000054383"/>
    </source>
</evidence>
<dbReference type="InterPro" id="IPR047574">
    <property type="entry name" value="AD"/>
</dbReference>
<evidence type="ECO:0000256" key="4">
    <source>
        <dbReference type="ARBA" id="ARBA00011738"/>
    </source>
</evidence>
<dbReference type="InterPro" id="IPR036291">
    <property type="entry name" value="NAD(P)-bd_dom_sf"/>
</dbReference>
<dbReference type="FunFam" id="3.40.50.720:FF:000007">
    <property type="entry name" value="6-phosphogluconate dehydrogenase, decarboxylating"/>
    <property type="match status" value="1"/>
</dbReference>
<evidence type="ECO:0000256" key="7">
    <source>
        <dbReference type="ARBA" id="ARBA00023064"/>
    </source>
</evidence>
<evidence type="ECO:0000256" key="11">
    <source>
        <dbReference type="SAM" id="MobiDB-lite"/>
    </source>
</evidence>
<dbReference type="STRING" id="28573.A0A0U1M584"/>
<evidence type="ECO:0000259" key="12">
    <source>
        <dbReference type="PROSITE" id="PS52001"/>
    </source>
</evidence>
<dbReference type="EMBL" id="CVMT01000008">
    <property type="protein sequence ID" value="CRG90707.1"/>
    <property type="molecule type" value="Genomic_DNA"/>
</dbReference>
<dbReference type="PROSITE" id="PS52001">
    <property type="entry name" value="AD"/>
    <property type="match status" value="1"/>
</dbReference>
<keyword evidence="5 10" id="KW-0521">NADP</keyword>
<protein>
    <recommendedName>
        <fullName evidence="10">6-phosphogluconate dehydrogenase, decarboxylating</fullName>
        <ecNumber evidence="10">1.1.1.44</ecNumber>
    </recommendedName>
</protein>
<keyword evidence="6 10" id="KW-0560">Oxidoreductase</keyword>
<comment type="subunit">
    <text evidence="4">Homodimer.</text>
</comment>
<dbReference type="InterPro" id="IPR008927">
    <property type="entry name" value="6-PGluconate_DH-like_C_sf"/>
</dbReference>
<dbReference type="InterPro" id="IPR006113">
    <property type="entry name" value="6PGDH_Gnd/GntZ"/>
</dbReference>
<dbReference type="InterPro" id="IPR006115">
    <property type="entry name" value="6PGDH_NADP-bd"/>
</dbReference>
<dbReference type="InterPro" id="IPR006114">
    <property type="entry name" value="6PGDH_C"/>
</dbReference>
<dbReference type="InterPro" id="IPR013328">
    <property type="entry name" value="6PGD_dom2"/>
</dbReference>
<feature type="region of interest" description="Disordered" evidence="11">
    <location>
        <begin position="757"/>
        <end position="786"/>
    </location>
</feature>
<evidence type="ECO:0000256" key="1">
    <source>
        <dbReference type="ARBA" id="ARBA00002526"/>
    </source>
</evidence>
<organism evidence="13 14">
    <name type="scientific">Talaromyces islandicus</name>
    <name type="common">Penicillium islandicum</name>
    <dbReference type="NCBI Taxonomy" id="28573"/>
    <lineage>
        <taxon>Eukaryota</taxon>
        <taxon>Fungi</taxon>
        <taxon>Dikarya</taxon>
        <taxon>Ascomycota</taxon>
        <taxon>Pezizomycotina</taxon>
        <taxon>Eurotiomycetes</taxon>
        <taxon>Eurotiomycetidae</taxon>
        <taxon>Eurotiales</taxon>
        <taxon>Trichocomaceae</taxon>
        <taxon>Talaromyces</taxon>
        <taxon>Talaromyces sect. Islandici</taxon>
    </lineage>
</organism>
<feature type="compositionally biased region" description="Polar residues" evidence="11">
    <location>
        <begin position="757"/>
        <end position="766"/>
    </location>
</feature>
<dbReference type="AlphaFoldDB" id="A0A0U1M584"/>
<dbReference type="PROSITE" id="PS00461">
    <property type="entry name" value="6PGD"/>
    <property type="match status" value="1"/>
</dbReference>
<dbReference type="InterPro" id="IPR006183">
    <property type="entry name" value="Pgluconate_DH"/>
</dbReference>
<evidence type="ECO:0000256" key="2">
    <source>
        <dbReference type="ARBA" id="ARBA00004874"/>
    </source>
</evidence>
<dbReference type="NCBIfam" id="NF006765">
    <property type="entry name" value="PRK09287.1"/>
    <property type="match status" value="1"/>
</dbReference>
<comment type="pathway">
    <text evidence="2 10">Carbohydrate degradation; pentose phosphate pathway; D-ribulose 5-phosphate from D-glucose 6-phosphate (oxidative stage): step 3/3.</text>
</comment>
<dbReference type="InterPro" id="IPR006184">
    <property type="entry name" value="6PGdom_BS"/>
</dbReference>
<gene>
    <name evidence="13" type="ORF">PISL3812_07752</name>
</gene>
<dbReference type="FunFam" id="1.10.1040.10:FF:000002">
    <property type="entry name" value="6-phosphogluconate dehydrogenase, decarboxylating"/>
    <property type="match status" value="1"/>
</dbReference>
<dbReference type="SMART" id="SM00995">
    <property type="entry name" value="AD"/>
    <property type="match status" value="1"/>
</dbReference>
<evidence type="ECO:0000256" key="5">
    <source>
        <dbReference type="ARBA" id="ARBA00022857"/>
    </source>
</evidence>
<feature type="domain" description="AD" evidence="12">
    <location>
        <begin position="650"/>
        <end position="746"/>
    </location>
</feature>
<name>A0A0U1M584_TALIS</name>
<dbReference type="OrthoDB" id="434986at2759"/>
<dbReference type="Pfam" id="PF03446">
    <property type="entry name" value="NAD_binding_2"/>
    <property type="match status" value="1"/>
</dbReference>
<dbReference type="Gene3D" id="1.20.5.320">
    <property type="entry name" value="6-Phosphogluconate Dehydrogenase, domain 3"/>
    <property type="match status" value="1"/>
</dbReference>
<reference evidence="13 14" key="1">
    <citation type="submission" date="2015-04" db="EMBL/GenBank/DDBJ databases">
        <authorList>
            <person name="Syromyatnikov M.Y."/>
            <person name="Popov V.N."/>
        </authorList>
    </citation>
    <scope>NUCLEOTIDE SEQUENCE [LARGE SCALE GENOMIC DNA]</scope>
    <source>
        <strain evidence="13">WF-38-12</strain>
    </source>
</reference>
<dbReference type="GO" id="GO:0019521">
    <property type="term" value="P:D-gluconate metabolic process"/>
    <property type="evidence" value="ECO:0007669"/>
    <property type="project" value="UniProtKB-KW"/>
</dbReference>
<dbReference type="PANTHER" id="PTHR11811">
    <property type="entry name" value="6-PHOSPHOGLUCONATE DEHYDROGENASE"/>
    <property type="match status" value="1"/>
</dbReference>
<comment type="function">
    <text evidence="1">Catalyzes the oxidative decarboxylation of 6-phosphogluconate to ribulose 5-phosphate and CO(2), with concomitant reduction of NADP to NADPH.</text>
</comment>
<evidence type="ECO:0000256" key="8">
    <source>
        <dbReference type="ARBA" id="ARBA00023126"/>
    </source>
</evidence>
<keyword evidence="7 10" id="KW-0311">Gluconate utilization</keyword>
<dbReference type="GO" id="GO:0004616">
    <property type="term" value="F:phosphogluconate dehydrogenase (decarboxylating) activity"/>
    <property type="evidence" value="ECO:0007669"/>
    <property type="project" value="UniProtKB-EC"/>
</dbReference>
<dbReference type="InterPro" id="IPR019181">
    <property type="entry name" value="LSM12_ABD"/>
</dbReference>
<evidence type="ECO:0000256" key="3">
    <source>
        <dbReference type="ARBA" id="ARBA00008419"/>
    </source>
</evidence>
<dbReference type="EC" id="1.1.1.44" evidence="10"/>
<keyword evidence="8 10" id="KW-0570">Pentose shunt</keyword>
<sequence>MAQAVARLAGLNVGAPARFVPSGDFGLIGLAVMGQNLILNAADHGFTVVAYNRTVAKVDRFLDNEAKGKSIVGAHSIQEFVSKLKKPRRMMLLVMAGKPVDDFIESLLPFVEEGDIIIDGGNSHFPDSNRRAKYLASKGIRFVGTGVSGGEEGARYGPSLMPGGNEEAWPYIKDVFQSIAAKSDGEACCDWVGDEGAGHYVKMVHNGIEYGDMQLITEAYDILKRGLGLTPFEIGEVFDKWNTGVLDSFLIEITRDILKFKDDDGSALLEKILDKAGQKGTGKWTAINALDLGMPVTLIGEAVFSRCLSAIKDERVRASKILGGPTPKFEGDKQAFIDNLEQALYASKIISYAQGFMLIQNAAKEYGWKLNKPSIALMWRGGCIIRSVFLKDITNAYRNNPDLENLLFDDFFNKAIHKAQDGWRDVVSKGALWGIPTPAFSTALSFYDGYRTKELPANLLQAQRDYFGAHTFRIKPEHANEKYPEDKDIHVNWTGRGGDVPASSPHIESLDHRISYPVHVTLFYKNLYIHCKEQQLFMADNKRQSVGAKAQGQQAPAPSAAMVPSDEALNKAIGGRIRITTIAPNASTIEGTLFTACPITSLVAINTSTQTSNQSSAQQPGDYHIIPISRIQSFQLLSLASSDTDAPPLHALDTRALKAREANAVAKLQETEARRGKGVTREAQDIFDAFSRTMPARWDGASIIIADAVVISKPYRVDDCKPLVAGDSAALTRVRKVLEMERKKIELRNASATIGNTNHFARNSTQNKDRVAVPTRLDSPAPRKGG</sequence>
<comment type="catalytic activity">
    <reaction evidence="9 10">
        <text>6-phospho-D-gluconate + NADP(+) = D-ribulose 5-phosphate + CO2 + NADPH</text>
        <dbReference type="Rhea" id="RHEA:10116"/>
        <dbReference type="ChEBI" id="CHEBI:16526"/>
        <dbReference type="ChEBI" id="CHEBI:57783"/>
        <dbReference type="ChEBI" id="CHEBI:58121"/>
        <dbReference type="ChEBI" id="CHEBI:58349"/>
        <dbReference type="ChEBI" id="CHEBI:58759"/>
        <dbReference type="EC" id="1.1.1.44"/>
    </reaction>
</comment>
<dbReference type="Gene3D" id="3.40.50.720">
    <property type="entry name" value="NAD(P)-binding Rossmann-like Domain"/>
    <property type="match status" value="1"/>
</dbReference>
<dbReference type="SMART" id="SM01350">
    <property type="entry name" value="6PGD"/>
    <property type="match status" value="1"/>
</dbReference>
<dbReference type="PRINTS" id="PR00076">
    <property type="entry name" value="6PGDHDRGNASE"/>
</dbReference>
<dbReference type="SUPFAM" id="SSF51735">
    <property type="entry name" value="NAD(P)-binding Rossmann-fold domains"/>
    <property type="match status" value="1"/>
</dbReference>
<dbReference type="GO" id="GO:0009051">
    <property type="term" value="P:pentose-phosphate shunt, oxidative branch"/>
    <property type="evidence" value="ECO:0007669"/>
    <property type="project" value="UniProtKB-ARBA"/>
</dbReference>
<dbReference type="GO" id="GO:0050661">
    <property type="term" value="F:NADP binding"/>
    <property type="evidence" value="ECO:0007669"/>
    <property type="project" value="InterPro"/>
</dbReference>
<dbReference type="Pfam" id="PF09793">
    <property type="entry name" value="AD"/>
    <property type="match status" value="1"/>
</dbReference>
<dbReference type="NCBIfam" id="TIGR00873">
    <property type="entry name" value="gnd"/>
    <property type="match status" value="1"/>
</dbReference>
<comment type="similarity">
    <text evidence="3 10">Belongs to the 6-phosphogluconate dehydrogenase family.</text>
</comment>
<evidence type="ECO:0000256" key="10">
    <source>
        <dbReference type="RuleBase" id="RU000485"/>
    </source>
</evidence>
<evidence type="ECO:0000256" key="9">
    <source>
        <dbReference type="ARBA" id="ARBA00048640"/>
    </source>
</evidence>
<dbReference type="Proteomes" id="UP000054383">
    <property type="component" value="Unassembled WGS sequence"/>
</dbReference>
<evidence type="ECO:0000256" key="6">
    <source>
        <dbReference type="ARBA" id="ARBA00023002"/>
    </source>
</evidence>
<proteinExistence type="inferred from homology"/>